<evidence type="ECO:0000313" key="2">
    <source>
        <dbReference type="EMBL" id="PLW32112.1"/>
    </source>
</evidence>
<dbReference type="EMBL" id="PGCI01000251">
    <property type="protein sequence ID" value="PLW32112.1"/>
    <property type="molecule type" value="Genomic_DNA"/>
</dbReference>
<protein>
    <submittedName>
        <fullName evidence="2">Uncharacterized protein</fullName>
    </submittedName>
</protein>
<comment type="caution">
    <text evidence="2">The sequence shown here is derived from an EMBL/GenBank/DDBJ whole genome shotgun (WGS) entry which is preliminary data.</text>
</comment>
<proteinExistence type="predicted"/>
<organism evidence="2 3">
    <name type="scientific">Puccinia coronata f. sp. avenae</name>
    <dbReference type="NCBI Taxonomy" id="200324"/>
    <lineage>
        <taxon>Eukaryota</taxon>
        <taxon>Fungi</taxon>
        <taxon>Dikarya</taxon>
        <taxon>Basidiomycota</taxon>
        <taxon>Pucciniomycotina</taxon>
        <taxon>Pucciniomycetes</taxon>
        <taxon>Pucciniales</taxon>
        <taxon>Pucciniaceae</taxon>
        <taxon>Puccinia</taxon>
    </lineage>
</organism>
<accession>A0A2N5U315</accession>
<sequence length="96" mass="10365">MQQVATCSPRALGKQVATCLLRALGKHRQELSGSIAESSWEAGSRLLPEIFRQAGGILSAKTDGLNWQTVSQDRRSQLADCQPRPTVSTGRLSAKT</sequence>
<feature type="region of interest" description="Disordered" evidence="1">
    <location>
        <begin position="74"/>
        <end position="96"/>
    </location>
</feature>
<name>A0A2N5U315_9BASI</name>
<dbReference type="Proteomes" id="UP000235392">
    <property type="component" value="Unassembled WGS sequence"/>
</dbReference>
<evidence type="ECO:0000256" key="1">
    <source>
        <dbReference type="SAM" id="MobiDB-lite"/>
    </source>
</evidence>
<dbReference type="AlphaFoldDB" id="A0A2N5U315"/>
<reference evidence="2 3" key="1">
    <citation type="submission" date="2017-11" db="EMBL/GenBank/DDBJ databases">
        <title>De novo assembly and phasing of dikaryotic genomes from two isolates of Puccinia coronata f. sp. avenae, the causal agent of oat crown rust.</title>
        <authorList>
            <person name="Miller M.E."/>
            <person name="Zhang Y."/>
            <person name="Omidvar V."/>
            <person name="Sperschneider J."/>
            <person name="Schwessinger B."/>
            <person name="Raley C."/>
            <person name="Palmer J.M."/>
            <person name="Garnica D."/>
            <person name="Upadhyaya N."/>
            <person name="Rathjen J."/>
            <person name="Taylor J.M."/>
            <person name="Park R.F."/>
            <person name="Dodds P.N."/>
            <person name="Hirsch C.D."/>
            <person name="Kianian S.F."/>
            <person name="Figueroa M."/>
        </authorList>
    </citation>
    <scope>NUCLEOTIDE SEQUENCE [LARGE SCALE GENOMIC DNA]</scope>
    <source>
        <strain evidence="2">12SD80</strain>
    </source>
</reference>
<feature type="compositionally biased region" description="Polar residues" evidence="1">
    <location>
        <begin position="85"/>
        <end position="96"/>
    </location>
</feature>
<evidence type="ECO:0000313" key="3">
    <source>
        <dbReference type="Proteomes" id="UP000235392"/>
    </source>
</evidence>
<gene>
    <name evidence="2" type="ORF">PCASD_22904</name>
</gene>